<evidence type="ECO:0000256" key="1">
    <source>
        <dbReference type="SAM" id="Phobius"/>
    </source>
</evidence>
<accession>A0ABN7RY72</accession>
<keyword evidence="1" id="KW-0472">Membrane</keyword>
<organism evidence="2 3">
    <name type="scientific">Oikopleura dioica</name>
    <name type="common">Tunicate</name>
    <dbReference type="NCBI Taxonomy" id="34765"/>
    <lineage>
        <taxon>Eukaryota</taxon>
        <taxon>Metazoa</taxon>
        <taxon>Chordata</taxon>
        <taxon>Tunicata</taxon>
        <taxon>Appendicularia</taxon>
        <taxon>Copelata</taxon>
        <taxon>Oikopleuridae</taxon>
        <taxon>Oikopleura</taxon>
    </lineage>
</organism>
<keyword evidence="3" id="KW-1185">Reference proteome</keyword>
<proteinExistence type="predicted"/>
<reference evidence="2 3" key="1">
    <citation type="submission" date="2021-04" db="EMBL/GenBank/DDBJ databases">
        <authorList>
            <person name="Bliznina A."/>
        </authorList>
    </citation>
    <scope>NUCLEOTIDE SEQUENCE [LARGE SCALE GENOMIC DNA]</scope>
</reference>
<dbReference type="EMBL" id="OU015568">
    <property type="protein sequence ID" value="CAG5088819.1"/>
    <property type="molecule type" value="Genomic_DNA"/>
</dbReference>
<keyword evidence="1" id="KW-0812">Transmembrane</keyword>
<keyword evidence="1" id="KW-1133">Transmembrane helix</keyword>
<gene>
    <name evidence="2" type="ORF">OKIOD_LOCUS3538</name>
</gene>
<sequence length="214" mass="25613">MSEQQTVLDVPEVSGYSGGDLNELQKEFRAPKGADIEVRKKMLRRFFREIQNHRLYRSYSTEDGYREEYLDVSYIGVDISQLEPKEIAYLIYNILPYWRRQCWLYHGYDMRLYKFPLKPILRLCFKPVWNERMPISEEDRMIMEVTNWTQEQLYDALKIVQRKQRWKCCLDIAITIYVSSVMSFFIIGFILTTVFNTGQDNTCNPPHCKPPHKP</sequence>
<protein>
    <submittedName>
        <fullName evidence="2">Oidioi.mRNA.OKI2018_I69.PAR.g11980.t1.cds</fullName>
    </submittedName>
</protein>
<evidence type="ECO:0000313" key="2">
    <source>
        <dbReference type="EMBL" id="CAG5088819.1"/>
    </source>
</evidence>
<evidence type="ECO:0000313" key="3">
    <source>
        <dbReference type="Proteomes" id="UP001158576"/>
    </source>
</evidence>
<name>A0ABN7RY72_OIKDI</name>
<dbReference type="Proteomes" id="UP001158576">
    <property type="component" value="Chromosome PAR"/>
</dbReference>
<feature type="transmembrane region" description="Helical" evidence="1">
    <location>
        <begin position="168"/>
        <end position="191"/>
    </location>
</feature>